<feature type="compositionally biased region" description="Basic and acidic residues" evidence="1">
    <location>
        <begin position="13"/>
        <end position="22"/>
    </location>
</feature>
<feature type="compositionally biased region" description="Basic residues" evidence="1">
    <location>
        <begin position="1"/>
        <end position="12"/>
    </location>
</feature>
<proteinExistence type="predicted"/>
<comment type="caution">
    <text evidence="2">The sequence shown here is derived from an EMBL/GenBank/DDBJ whole genome shotgun (WGS) entry which is preliminary data.</text>
</comment>
<dbReference type="Proteomes" id="UP001234178">
    <property type="component" value="Unassembled WGS sequence"/>
</dbReference>
<name>A0ABQ9YPF9_9CRUS</name>
<keyword evidence="3" id="KW-1185">Reference proteome</keyword>
<accession>A0ABQ9YPF9</accession>
<dbReference type="EMBL" id="JAOYFB010000001">
    <property type="protein sequence ID" value="KAK4002504.1"/>
    <property type="molecule type" value="Genomic_DNA"/>
</dbReference>
<organism evidence="2 3">
    <name type="scientific">Daphnia magna</name>
    <dbReference type="NCBI Taxonomy" id="35525"/>
    <lineage>
        <taxon>Eukaryota</taxon>
        <taxon>Metazoa</taxon>
        <taxon>Ecdysozoa</taxon>
        <taxon>Arthropoda</taxon>
        <taxon>Crustacea</taxon>
        <taxon>Branchiopoda</taxon>
        <taxon>Diplostraca</taxon>
        <taxon>Cladocera</taxon>
        <taxon>Anomopoda</taxon>
        <taxon>Daphniidae</taxon>
        <taxon>Daphnia</taxon>
    </lineage>
</organism>
<reference evidence="2 3" key="1">
    <citation type="journal article" date="2023" name="Nucleic Acids Res.">
        <title>The hologenome of Daphnia magna reveals possible DNA methylation and microbiome-mediated evolution of the host genome.</title>
        <authorList>
            <person name="Chaturvedi A."/>
            <person name="Li X."/>
            <person name="Dhandapani V."/>
            <person name="Marshall H."/>
            <person name="Kissane S."/>
            <person name="Cuenca-Cambronero M."/>
            <person name="Asole G."/>
            <person name="Calvet F."/>
            <person name="Ruiz-Romero M."/>
            <person name="Marangio P."/>
            <person name="Guigo R."/>
            <person name="Rago D."/>
            <person name="Mirbahai L."/>
            <person name="Eastwood N."/>
            <person name="Colbourne J.K."/>
            <person name="Zhou J."/>
            <person name="Mallon E."/>
            <person name="Orsini L."/>
        </authorList>
    </citation>
    <scope>NUCLEOTIDE SEQUENCE [LARGE SCALE GENOMIC DNA]</scope>
    <source>
        <strain evidence="2">LRV0_1</strain>
    </source>
</reference>
<gene>
    <name evidence="2" type="ORF">OUZ56_004328</name>
</gene>
<feature type="region of interest" description="Disordered" evidence="1">
    <location>
        <begin position="1"/>
        <end position="60"/>
    </location>
</feature>
<evidence type="ECO:0000313" key="3">
    <source>
        <dbReference type="Proteomes" id="UP001234178"/>
    </source>
</evidence>
<evidence type="ECO:0000313" key="2">
    <source>
        <dbReference type="EMBL" id="KAK4002504.1"/>
    </source>
</evidence>
<protein>
    <submittedName>
        <fullName evidence="2">Uncharacterized protein</fullName>
    </submittedName>
</protein>
<evidence type="ECO:0000256" key="1">
    <source>
        <dbReference type="SAM" id="MobiDB-lite"/>
    </source>
</evidence>
<sequence>MVRHTIPRPTKRRPTDNKRKPTELVGGGTTPVQMGPRDATTPPHAEHTGTKNQPVDPPIRGVFSNRGAHDQFAWKSMAFWLRRQLCHLTPDSVNQANRLSTVKG</sequence>